<dbReference type="PANTHER" id="PTHR11699">
    <property type="entry name" value="ALDEHYDE DEHYDROGENASE-RELATED"/>
    <property type="match status" value="1"/>
</dbReference>
<evidence type="ECO:0000313" key="7">
    <source>
        <dbReference type="Proteomes" id="UP000287296"/>
    </source>
</evidence>
<dbReference type="GO" id="GO:0016620">
    <property type="term" value="F:oxidoreductase activity, acting on the aldehyde or oxo group of donors, NAD or NADP as acceptor"/>
    <property type="evidence" value="ECO:0007669"/>
    <property type="project" value="InterPro"/>
</dbReference>
<proteinExistence type="inferred from homology"/>
<feature type="active site" evidence="3">
    <location>
        <position position="249"/>
    </location>
</feature>
<protein>
    <submittedName>
        <fullName evidence="6">Aldehyde dehydrogenase family protein</fullName>
    </submittedName>
</protein>
<name>A0A429XA61_SIMTE</name>
<dbReference type="EMBL" id="QYTW02000005">
    <property type="protein sequence ID" value="RST60345.1"/>
    <property type="molecule type" value="Genomic_DNA"/>
</dbReference>
<dbReference type="PROSITE" id="PS00687">
    <property type="entry name" value="ALDEHYDE_DEHYDR_GLU"/>
    <property type="match status" value="1"/>
</dbReference>
<dbReference type="Proteomes" id="UP000287296">
    <property type="component" value="Unassembled WGS sequence"/>
</dbReference>
<dbReference type="FunFam" id="3.40.605.10:FF:000026">
    <property type="entry name" value="Aldehyde dehydrogenase, putative"/>
    <property type="match status" value="1"/>
</dbReference>
<dbReference type="RefSeq" id="WP_120117505.1">
    <property type="nucleotide sequence ID" value="NZ_QYTW02000005.1"/>
</dbReference>
<dbReference type="SUPFAM" id="SSF53720">
    <property type="entry name" value="ALDH-like"/>
    <property type="match status" value="1"/>
</dbReference>
<dbReference type="InterPro" id="IPR029510">
    <property type="entry name" value="Ald_DH_CS_GLU"/>
</dbReference>
<evidence type="ECO:0000313" key="6">
    <source>
        <dbReference type="EMBL" id="RST60345.1"/>
    </source>
</evidence>
<dbReference type="FunFam" id="3.40.309.10:FF:000012">
    <property type="entry name" value="Betaine aldehyde dehydrogenase"/>
    <property type="match status" value="1"/>
</dbReference>
<evidence type="ECO:0000259" key="5">
    <source>
        <dbReference type="Pfam" id="PF00171"/>
    </source>
</evidence>
<dbReference type="Pfam" id="PF00171">
    <property type="entry name" value="Aldedh"/>
    <property type="match status" value="1"/>
</dbReference>
<evidence type="ECO:0000256" key="4">
    <source>
        <dbReference type="RuleBase" id="RU003345"/>
    </source>
</evidence>
<dbReference type="Gene3D" id="3.40.309.10">
    <property type="entry name" value="Aldehyde Dehydrogenase, Chain A, domain 2"/>
    <property type="match status" value="1"/>
</dbReference>
<dbReference type="OrthoDB" id="9762913at2"/>
<dbReference type="AlphaFoldDB" id="A0A429XA61"/>
<comment type="caution">
    <text evidence="6">The sequence shown here is derived from an EMBL/GenBank/DDBJ whole genome shotgun (WGS) entry which is preliminary data.</text>
</comment>
<comment type="similarity">
    <text evidence="1 4">Belongs to the aldehyde dehydrogenase family.</text>
</comment>
<evidence type="ECO:0000256" key="2">
    <source>
        <dbReference type="ARBA" id="ARBA00023002"/>
    </source>
</evidence>
<dbReference type="InterPro" id="IPR016162">
    <property type="entry name" value="Ald_DH_N"/>
</dbReference>
<dbReference type="Gene3D" id="3.40.605.10">
    <property type="entry name" value="Aldehyde Dehydrogenase, Chain A, domain 1"/>
    <property type="match status" value="1"/>
</dbReference>
<organism evidence="6 7">
    <name type="scientific">Siminovitchia terrae</name>
    <name type="common">Bacillus terrae</name>
    <dbReference type="NCBI Taxonomy" id="1914933"/>
    <lineage>
        <taxon>Bacteria</taxon>
        <taxon>Bacillati</taxon>
        <taxon>Bacillota</taxon>
        <taxon>Bacilli</taxon>
        <taxon>Bacillales</taxon>
        <taxon>Bacillaceae</taxon>
        <taxon>Siminovitchia</taxon>
    </lineage>
</organism>
<sequence length="495" mass="53841">MPFNVKKMYINGEWVNSQADQSREILNPATGEVIAVVAEGTVEDVKHAIHSARKAFDEGPWRSFSAQDRASLLLQISSLIDEHKEELAKLETMNNGKPLREALSDVETASDAFRYYAGLVRTSLGETFDSTIDSIVIQEPIGVCTQIVPWNFPLQMAAWKLAPCLAAGNVSVFKPAETTPLSAIRLFELMSELDIPPGVVNLVLGAGRVIGNELTSNEHVDKVSFTGGTVTGKKIMANSIETMKKVTLELGGKSPVVVFSDVNIDTTVEYALFGIFLGAGQVCSAGSRILVHEDIYQEFIGKMTAHAEQIVVGNGLDEGVEMGPVASEAHMHKVLDFIQTGEREGATLATGGKRIVEGNYGKGYFIEPTIFTNVSNNMSVVQEEIFGPVVTVQTFSSEEEAVRLANSTKYGLAGAVFTNDFSRTLRVTKSMKAGTVWINKYHSVNNQLPWGGFKQSGFGRDLGKNSLLEYTETKVVNMNIHSSAVGFYKSFSDNS</sequence>
<feature type="domain" description="Aldehyde dehydrogenase" evidence="5">
    <location>
        <begin position="14"/>
        <end position="476"/>
    </location>
</feature>
<gene>
    <name evidence="6" type="ORF">D5F11_007835</name>
</gene>
<reference evidence="6 7" key="1">
    <citation type="submission" date="2018-12" db="EMBL/GenBank/DDBJ databases">
        <authorList>
            <person name="Sun L."/>
            <person name="Chen Z."/>
        </authorList>
    </citation>
    <scope>NUCLEOTIDE SEQUENCE [LARGE SCALE GENOMIC DNA]</scope>
    <source>
        <strain evidence="6 7">LMG 29736</strain>
    </source>
</reference>
<dbReference type="InterPro" id="IPR016161">
    <property type="entry name" value="Ald_DH/histidinol_DH"/>
</dbReference>
<dbReference type="InterPro" id="IPR015590">
    <property type="entry name" value="Aldehyde_DH_dom"/>
</dbReference>
<keyword evidence="2 4" id="KW-0560">Oxidoreductase</keyword>
<evidence type="ECO:0000256" key="1">
    <source>
        <dbReference type="ARBA" id="ARBA00009986"/>
    </source>
</evidence>
<evidence type="ECO:0000256" key="3">
    <source>
        <dbReference type="PROSITE-ProRule" id="PRU10007"/>
    </source>
</evidence>
<accession>A0A429XA61</accession>
<dbReference type="InterPro" id="IPR016163">
    <property type="entry name" value="Ald_DH_C"/>
</dbReference>
<dbReference type="FunFam" id="3.40.605.10:FF:000007">
    <property type="entry name" value="NAD/NADP-dependent betaine aldehyde dehydrogenase"/>
    <property type="match status" value="1"/>
</dbReference>